<sequence>MPSMWATRYSSMSTPVVAMTAFLPTVDPQSVRRADGLAVLVASAMVIDGRTDAAQRSKTWCG</sequence>
<name>A0A917ZS79_9ACTN</name>
<evidence type="ECO:0000313" key="1">
    <source>
        <dbReference type="EMBL" id="GGO90845.1"/>
    </source>
</evidence>
<accession>A0A917ZS79</accession>
<proteinExistence type="predicted"/>
<keyword evidence="2" id="KW-1185">Reference proteome</keyword>
<evidence type="ECO:0000313" key="2">
    <source>
        <dbReference type="Proteomes" id="UP000641932"/>
    </source>
</evidence>
<comment type="caution">
    <text evidence="1">The sequence shown here is derived from an EMBL/GenBank/DDBJ whole genome shotgun (WGS) entry which is preliminary data.</text>
</comment>
<reference evidence="1" key="1">
    <citation type="journal article" date="2014" name="Int. J. Syst. Evol. Microbiol.">
        <title>Complete genome sequence of Corynebacterium casei LMG S-19264T (=DSM 44701T), isolated from a smear-ripened cheese.</title>
        <authorList>
            <consortium name="US DOE Joint Genome Institute (JGI-PGF)"/>
            <person name="Walter F."/>
            <person name="Albersmeier A."/>
            <person name="Kalinowski J."/>
            <person name="Ruckert C."/>
        </authorList>
    </citation>
    <scope>NUCLEOTIDE SEQUENCE</scope>
    <source>
        <strain evidence="1">CGMCC 4.7201</strain>
    </source>
</reference>
<gene>
    <name evidence="1" type="ORF">GCM10012280_37310</name>
</gene>
<dbReference type="EMBL" id="BMMS01000015">
    <property type="protein sequence ID" value="GGO90845.1"/>
    <property type="molecule type" value="Genomic_DNA"/>
</dbReference>
<dbReference type="Proteomes" id="UP000641932">
    <property type="component" value="Unassembled WGS sequence"/>
</dbReference>
<protein>
    <submittedName>
        <fullName evidence="1">Uncharacterized protein</fullName>
    </submittedName>
</protein>
<reference evidence="1" key="2">
    <citation type="submission" date="2020-09" db="EMBL/GenBank/DDBJ databases">
        <authorList>
            <person name="Sun Q."/>
            <person name="Zhou Y."/>
        </authorList>
    </citation>
    <scope>NUCLEOTIDE SEQUENCE</scope>
    <source>
        <strain evidence="1">CGMCC 4.7201</strain>
    </source>
</reference>
<dbReference type="AlphaFoldDB" id="A0A917ZS79"/>
<organism evidence="1 2">
    <name type="scientific">Wenjunlia tyrosinilytica</name>
    <dbReference type="NCBI Taxonomy" id="1544741"/>
    <lineage>
        <taxon>Bacteria</taxon>
        <taxon>Bacillati</taxon>
        <taxon>Actinomycetota</taxon>
        <taxon>Actinomycetes</taxon>
        <taxon>Kitasatosporales</taxon>
        <taxon>Streptomycetaceae</taxon>
        <taxon>Wenjunlia</taxon>
    </lineage>
</organism>